<evidence type="ECO:0000313" key="2">
    <source>
        <dbReference type="Proteomes" id="UP000003986"/>
    </source>
</evidence>
<evidence type="ECO:0000313" key="1">
    <source>
        <dbReference type="EMBL" id="EFE74187.2"/>
    </source>
</evidence>
<protein>
    <submittedName>
        <fullName evidence="1">Tellurium resistance protein terA</fullName>
    </submittedName>
</protein>
<dbReference type="EMBL" id="DS999644">
    <property type="protein sequence ID" value="EFE74187.2"/>
    <property type="molecule type" value="Genomic_DNA"/>
</dbReference>
<proteinExistence type="predicted"/>
<reference evidence="2" key="2">
    <citation type="submission" date="2008-12" db="EMBL/GenBank/DDBJ databases">
        <title>Annotation of Streptomyces roseosporus strain NRRL 15998.</title>
        <authorList>
            <consortium name="The Broad Institute Genome Sequencing Platform"/>
            <consortium name="Broad Institute Microbial Sequencing Center"/>
            <person name="Fischbach M."/>
            <person name="Ward D."/>
            <person name="Young S."/>
            <person name="Kodira C.D."/>
            <person name="Zeng Q."/>
            <person name="Koehrsen M."/>
            <person name="Godfrey P."/>
            <person name="Alvarado L."/>
            <person name="Berlin A.M."/>
            <person name="Borenstein D."/>
            <person name="Chen Z."/>
            <person name="Engels R."/>
            <person name="Freedman E."/>
            <person name="Gellesch M."/>
            <person name="Goldberg J."/>
            <person name="Griggs A."/>
            <person name="Gujja S."/>
            <person name="Heiman D.I."/>
            <person name="Hepburn T.A."/>
            <person name="Howarth C."/>
            <person name="Jen D."/>
            <person name="Larson L."/>
            <person name="Lewis B."/>
            <person name="Mehta T."/>
            <person name="Park D."/>
            <person name="Pearson M."/>
            <person name="Roberts A."/>
            <person name="Saif S."/>
            <person name="Shea T.D."/>
            <person name="Shenoy N."/>
            <person name="Sisk P."/>
            <person name="Stolte C."/>
            <person name="Sykes S.N."/>
            <person name="Walk T."/>
            <person name="White J."/>
            <person name="Yandava C."/>
            <person name="Straight P."/>
            <person name="Clardy J."/>
            <person name="Hung D."/>
            <person name="Kolter R."/>
            <person name="Mekalanos J."/>
            <person name="Walker S."/>
            <person name="Walsh C.T."/>
            <person name="Wieland B.L.C."/>
            <person name="Ilzarbe M."/>
            <person name="Galagan J."/>
            <person name="Nusbaum C."/>
            <person name="Birren B."/>
        </authorList>
    </citation>
    <scope>NUCLEOTIDE SEQUENCE [LARGE SCALE GENOMIC DNA]</scope>
    <source>
        <strain evidence="2">NRRL 15998</strain>
    </source>
</reference>
<sequence length="269" mass="30180">MMSGVREHATRTGNANRQREQVGVGMGFFDGLWPGRAAQFDSGNATSSAVVLSKRNATISLNKQGALSGNLRVNLSWRMRTSDIEGRSRQSGKLRRPLQLFKPEVVQAHTQGVVNVDLDLGCMYELMDGTKGVVQPLGSLIGDLNGPPYVRLSGDDRFGAPSGETVYVNLDQRDKIKRLLFFVYIYDRTPAFDRTHAKITLYPGHGPRIEIELDERAPQARSCAVFTVENIKDELIVRREVKFVYGFQSELDRLYGYGMQWGRGYKSRT</sequence>
<dbReference type="Proteomes" id="UP000003986">
    <property type="component" value="Unassembled WGS sequence"/>
</dbReference>
<dbReference type="AlphaFoldDB" id="D6AUL3"/>
<accession>D6AUL3</accession>
<dbReference type="InterPro" id="IPR003325">
    <property type="entry name" value="TerD"/>
</dbReference>
<dbReference type="CDD" id="cd06974">
    <property type="entry name" value="TerD_like"/>
    <property type="match status" value="1"/>
</dbReference>
<dbReference type="Gene3D" id="2.60.60.30">
    <property type="entry name" value="sav2460 like domains"/>
    <property type="match status" value="1"/>
</dbReference>
<gene>
    <name evidence="1" type="ORF">SSGG_01553</name>
</gene>
<reference evidence="2" key="1">
    <citation type="submission" date="2008-10" db="EMBL/GenBank/DDBJ databases">
        <authorList>
            <person name="Molnar K."/>
        </authorList>
    </citation>
    <scope>NUCLEOTIDE SEQUENCE [LARGE SCALE GENOMIC DNA]</scope>
    <source>
        <strain evidence="2">NRRL 15998</strain>
    </source>
</reference>
<name>D6AUL3_STRFL</name>
<organism evidence="1 2">
    <name type="scientific">Streptomyces filamentosus NRRL 15998</name>
    <dbReference type="NCBI Taxonomy" id="457431"/>
    <lineage>
        <taxon>Bacteria</taxon>
        <taxon>Bacillati</taxon>
        <taxon>Actinomycetota</taxon>
        <taxon>Actinomycetes</taxon>
        <taxon>Kitasatosporales</taxon>
        <taxon>Streptomycetaceae</taxon>
        <taxon>Streptomyces</taxon>
    </lineage>
</organism>